<comment type="subcellular location">
    <subcellularLocation>
        <location evidence="1">Membrane</location>
        <topology evidence="1">Single-pass membrane protein</topology>
    </subcellularLocation>
</comment>
<dbReference type="Proteomes" id="UP000233837">
    <property type="component" value="Unassembled WGS sequence"/>
</dbReference>
<dbReference type="STRING" id="906689.A0A2I0X7T5"/>
<keyword evidence="3" id="KW-1133">Transmembrane helix</keyword>
<gene>
    <name evidence="6" type="ORF">MA16_Dca006437</name>
</gene>
<reference evidence="6 7" key="2">
    <citation type="journal article" date="2017" name="Nature">
        <title>The Apostasia genome and the evolution of orchids.</title>
        <authorList>
            <person name="Zhang G.Q."/>
            <person name="Liu K.W."/>
            <person name="Li Z."/>
            <person name="Lohaus R."/>
            <person name="Hsiao Y.Y."/>
            <person name="Niu S.C."/>
            <person name="Wang J.Y."/>
            <person name="Lin Y.C."/>
            <person name="Xu Q."/>
            <person name="Chen L.J."/>
            <person name="Yoshida K."/>
            <person name="Fujiwara S."/>
            <person name="Wang Z.W."/>
            <person name="Zhang Y.Q."/>
            <person name="Mitsuda N."/>
            <person name="Wang M."/>
            <person name="Liu G.H."/>
            <person name="Pecoraro L."/>
            <person name="Huang H.X."/>
            <person name="Xiao X.J."/>
            <person name="Lin M."/>
            <person name="Wu X.Y."/>
            <person name="Wu W.L."/>
            <person name="Chen Y.Y."/>
            <person name="Chang S.B."/>
            <person name="Sakamoto S."/>
            <person name="Ohme-Takagi M."/>
            <person name="Yagi M."/>
            <person name="Zeng S.J."/>
            <person name="Shen C.Y."/>
            <person name="Yeh C.M."/>
            <person name="Luo Y.B."/>
            <person name="Tsai W.C."/>
            <person name="Van de Peer Y."/>
            <person name="Liu Z.J."/>
        </authorList>
    </citation>
    <scope>NUCLEOTIDE SEQUENCE [LARGE SCALE GENOMIC DNA]</scope>
    <source>
        <tissue evidence="6">The whole plant</tissue>
    </source>
</reference>
<protein>
    <submittedName>
        <fullName evidence="6">UPF0496 protein 4</fullName>
    </submittedName>
</protein>
<accession>A0A2I0X7T5</accession>
<dbReference type="InterPro" id="IPR008511">
    <property type="entry name" value="ROH1-like"/>
</dbReference>
<dbReference type="Pfam" id="PF05633">
    <property type="entry name" value="ROH1-like"/>
    <property type="match status" value="1"/>
</dbReference>
<keyword evidence="4" id="KW-0472">Membrane</keyword>
<reference evidence="6 7" key="1">
    <citation type="journal article" date="2016" name="Sci. Rep.">
        <title>The Dendrobium catenatum Lindl. genome sequence provides insights into polysaccharide synthase, floral development and adaptive evolution.</title>
        <authorList>
            <person name="Zhang G.Q."/>
            <person name="Xu Q."/>
            <person name="Bian C."/>
            <person name="Tsai W.C."/>
            <person name="Yeh C.M."/>
            <person name="Liu K.W."/>
            <person name="Yoshida K."/>
            <person name="Zhang L.S."/>
            <person name="Chang S.B."/>
            <person name="Chen F."/>
            <person name="Shi Y."/>
            <person name="Su Y.Y."/>
            <person name="Zhang Y.Q."/>
            <person name="Chen L.J."/>
            <person name="Yin Y."/>
            <person name="Lin M."/>
            <person name="Huang H."/>
            <person name="Deng H."/>
            <person name="Wang Z.W."/>
            <person name="Zhu S.L."/>
            <person name="Zhao X."/>
            <person name="Deng C."/>
            <person name="Niu S.C."/>
            <person name="Huang J."/>
            <person name="Wang M."/>
            <person name="Liu G.H."/>
            <person name="Yang H.J."/>
            <person name="Xiao X.J."/>
            <person name="Hsiao Y.Y."/>
            <person name="Wu W.L."/>
            <person name="Chen Y.Y."/>
            <person name="Mitsuda N."/>
            <person name="Ohme-Takagi M."/>
            <person name="Luo Y.B."/>
            <person name="Van de Peer Y."/>
            <person name="Liu Z.J."/>
        </authorList>
    </citation>
    <scope>NUCLEOTIDE SEQUENCE [LARGE SCALE GENOMIC DNA]</scope>
    <source>
        <tissue evidence="6">The whole plant</tissue>
    </source>
</reference>
<proteinExistence type="inferred from homology"/>
<dbReference type="GO" id="GO:0016020">
    <property type="term" value="C:membrane"/>
    <property type="evidence" value="ECO:0007669"/>
    <property type="project" value="UniProtKB-SubCell"/>
</dbReference>
<evidence type="ECO:0000256" key="3">
    <source>
        <dbReference type="ARBA" id="ARBA00022989"/>
    </source>
</evidence>
<evidence type="ECO:0000256" key="1">
    <source>
        <dbReference type="ARBA" id="ARBA00004167"/>
    </source>
</evidence>
<evidence type="ECO:0000256" key="5">
    <source>
        <dbReference type="ARBA" id="ARBA00035114"/>
    </source>
</evidence>
<comment type="similarity">
    <text evidence="5">Belongs to the ROH1 family.</text>
</comment>
<dbReference type="EMBL" id="KZ502070">
    <property type="protein sequence ID" value="PKU83962.1"/>
    <property type="molecule type" value="Genomic_DNA"/>
</dbReference>
<evidence type="ECO:0000313" key="7">
    <source>
        <dbReference type="Proteomes" id="UP000233837"/>
    </source>
</evidence>
<keyword evidence="2" id="KW-0812">Transmembrane</keyword>
<sequence length="353" mass="40215">MSRTHDGHHASSPFGNPFKLIFSKGQNRSPKLLTLLSSFEQSLAENIRKLKPNDATNIPSLLWLRQAVDALLESHNKLKALIFDLEFPASVWDEKWIELYLDDSLKLLDVCIALISEVSRLEQHQILLRYALQISDVSRLEQLQRADEALHDWTQKLHFRNSKLENAPFILLGMVGALSLPKVKNSPKGKVLTRALYAVKVEMMFISSVLVAVFSGCSKPLIDMQVPNDFLWADAFNDLQTIVYNELRSRLFLDKLLILKELGEVDACSKQLHGMMVIIIQKDDEKEVARDNNVDEARRRYGKQISVLNKGALYLANELELLGKKLNDFFELIMLGRDGLLASLRTSDDCRKQ</sequence>
<name>A0A2I0X7T5_9ASPA</name>
<organism evidence="6 7">
    <name type="scientific">Dendrobium catenatum</name>
    <dbReference type="NCBI Taxonomy" id="906689"/>
    <lineage>
        <taxon>Eukaryota</taxon>
        <taxon>Viridiplantae</taxon>
        <taxon>Streptophyta</taxon>
        <taxon>Embryophyta</taxon>
        <taxon>Tracheophyta</taxon>
        <taxon>Spermatophyta</taxon>
        <taxon>Magnoliopsida</taxon>
        <taxon>Liliopsida</taxon>
        <taxon>Asparagales</taxon>
        <taxon>Orchidaceae</taxon>
        <taxon>Epidendroideae</taxon>
        <taxon>Malaxideae</taxon>
        <taxon>Dendrobiinae</taxon>
        <taxon>Dendrobium</taxon>
    </lineage>
</organism>
<keyword evidence="7" id="KW-1185">Reference proteome</keyword>
<evidence type="ECO:0000256" key="2">
    <source>
        <dbReference type="ARBA" id="ARBA00022692"/>
    </source>
</evidence>
<dbReference type="PANTHER" id="PTHR31509">
    <property type="entry name" value="BPS1-LIKE PROTEIN"/>
    <property type="match status" value="1"/>
</dbReference>
<evidence type="ECO:0000256" key="4">
    <source>
        <dbReference type="ARBA" id="ARBA00023136"/>
    </source>
</evidence>
<evidence type="ECO:0000313" key="6">
    <source>
        <dbReference type="EMBL" id="PKU83962.1"/>
    </source>
</evidence>
<dbReference type="AlphaFoldDB" id="A0A2I0X7T5"/>